<dbReference type="InterPro" id="IPR002781">
    <property type="entry name" value="TM_pro_TauE-like"/>
</dbReference>
<comment type="similarity">
    <text evidence="5">Belongs to the 4-toluene sulfonate uptake permease (TSUP) (TC 2.A.102) family.</text>
</comment>
<feature type="transmembrane region" description="Helical" evidence="5">
    <location>
        <begin position="222"/>
        <end position="243"/>
    </location>
</feature>
<evidence type="ECO:0000313" key="7">
    <source>
        <dbReference type="Proteomes" id="UP001196870"/>
    </source>
</evidence>
<sequence length="251" mass="26807">MPPLLFLAICATMVGTAFLSGIFGMAGGLILVGVLLVIMPLPDAMALHAITQMASNGWRALLWRRHIRWRPIGAYAVGCFLALGLWSVFVFVPPTPVALLLLGISPFLVQILPKDFRPDPNSALQAASYGAACMSLMVLTGVAGPLLDRFFLGGGFERREIVATKAACQVLGHLLKLVYFSGLAAAVVDPWLAGAAILASMLGTTLAKRVLEAMSDLQYRVWAGRLITVIALVYVARGGWMLVTTGWEGTP</sequence>
<feature type="transmembrane region" description="Helical" evidence="5">
    <location>
        <begin position="179"/>
        <end position="202"/>
    </location>
</feature>
<evidence type="ECO:0000256" key="5">
    <source>
        <dbReference type="RuleBase" id="RU363041"/>
    </source>
</evidence>
<proteinExistence type="inferred from homology"/>
<protein>
    <recommendedName>
        <fullName evidence="5">Probable membrane transporter protein</fullName>
    </recommendedName>
</protein>
<reference evidence="7" key="1">
    <citation type="journal article" date="2021" name="Syst. Appl. Microbiol.">
        <title>Roseomonas hellenica sp. nov., isolated from roots of wild-growing Alkanna tinctoria.</title>
        <authorList>
            <person name="Rat A."/>
            <person name="Naranjo H.D."/>
            <person name="Lebbe L."/>
            <person name="Cnockaert M."/>
            <person name="Krigas N."/>
            <person name="Grigoriadou K."/>
            <person name="Maloupa E."/>
            <person name="Willems A."/>
        </authorList>
    </citation>
    <scope>NUCLEOTIDE SEQUENCE [LARGE SCALE GENOMIC DNA]</scope>
    <source>
        <strain evidence="7">LMG 31523</strain>
    </source>
</reference>
<evidence type="ECO:0000256" key="1">
    <source>
        <dbReference type="ARBA" id="ARBA00004141"/>
    </source>
</evidence>
<keyword evidence="2 5" id="KW-0812">Transmembrane</keyword>
<dbReference type="EMBL" id="JAAGBB010000011">
    <property type="protein sequence ID" value="MBR0664930.1"/>
    <property type="molecule type" value="Genomic_DNA"/>
</dbReference>
<feature type="transmembrane region" description="Helical" evidence="5">
    <location>
        <begin position="72"/>
        <end position="91"/>
    </location>
</feature>
<dbReference type="RefSeq" id="WP_211852598.1">
    <property type="nucleotide sequence ID" value="NZ_JAAGBB010000011.1"/>
</dbReference>
<feature type="transmembrane region" description="Helical" evidence="5">
    <location>
        <begin position="126"/>
        <end position="147"/>
    </location>
</feature>
<keyword evidence="5" id="KW-1003">Cell membrane</keyword>
<organism evidence="6 7">
    <name type="scientific">Plastoroseomonas hellenica</name>
    <dbReference type="NCBI Taxonomy" id="2687306"/>
    <lineage>
        <taxon>Bacteria</taxon>
        <taxon>Pseudomonadati</taxon>
        <taxon>Pseudomonadota</taxon>
        <taxon>Alphaproteobacteria</taxon>
        <taxon>Acetobacterales</taxon>
        <taxon>Acetobacteraceae</taxon>
        <taxon>Plastoroseomonas</taxon>
    </lineage>
</organism>
<keyword evidence="3 5" id="KW-1133">Transmembrane helix</keyword>
<dbReference type="Proteomes" id="UP001196870">
    <property type="component" value="Unassembled WGS sequence"/>
</dbReference>
<feature type="transmembrane region" description="Helical" evidence="5">
    <location>
        <begin position="97"/>
        <end position="114"/>
    </location>
</feature>
<name>A0ABS5EXA3_9PROT</name>
<comment type="caution">
    <text evidence="6">The sequence shown here is derived from an EMBL/GenBank/DDBJ whole genome shotgun (WGS) entry which is preliminary data.</text>
</comment>
<keyword evidence="7" id="KW-1185">Reference proteome</keyword>
<evidence type="ECO:0000256" key="2">
    <source>
        <dbReference type="ARBA" id="ARBA00022692"/>
    </source>
</evidence>
<evidence type="ECO:0000256" key="3">
    <source>
        <dbReference type="ARBA" id="ARBA00022989"/>
    </source>
</evidence>
<accession>A0ABS5EXA3</accession>
<comment type="subcellular location">
    <subcellularLocation>
        <location evidence="5">Cell membrane</location>
        <topology evidence="5">Multi-pass membrane protein</topology>
    </subcellularLocation>
    <subcellularLocation>
        <location evidence="1">Membrane</location>
        <topology evidence="1">Multi-pass membrane protein</topology>
    </subcellularLocation>
</comment>
<keyword evidence="4 5" id="KW-0472">Membrane</keyword>
<feature type="transmembrane region" description="Helical" evidence="5">
    <location>
        <begin position="29"/>
        <end position="51"/>
    </location>
</feature>
<evidence type="ECO:0000313" key="6">
    <source>
        <dbReference type="EMBL" id="MBR0664930.1"/>
    </source>
</evidence>
<gene>
    <name evidence="6" type="ORF">GXW71_11250</name>
</gene>
<evidence type="ECO:0000256" key="4">
    <source>
        <dbReference type="ARBA" id="ARBA00023136"/>
    </source>
</evidence>
<dbReference type="Pfam" id="PF01925">
    <property type="entry name" value="TauE"/>
    <property type="match status" value="1"/>
</dbReference>